<organism evidence="1 2">
    <name type="scientific">Symbiodinium pilosum</name>
    <name type="common">Dinoflagellate</name>
    <dbReference type="NCBI Taxonomy" id="2952"/>
    <lineage>
        <taxon>Eukaryota</taxon>
        <taxon>Sar</taxon>
        <taxon>Alveolata</taxon>
        <taxon>Dinophyceae</taxon>
        <taxon>Suessiales</taxon>
        <taxon>Symbiodiniaceae</taxon>
        <taxon>Symbiodinium</taxon>
    </lineage>
</organism>
<dbReference type="EMBL" id="CAJNIZ010041602">
    <property type="protein sequence ID" value="CAE7616052.1"/>
    <property type="molecule type" value="Genomic_DNA"/>
</dbReference>
<evidence type="ECO:0000313" key="1">
    <source>
        <dbReference type="EMBL" id="CAE7616052.1"/>
    </source>
</evidence>
<dbReference type="Gene3D" id="3.90.1410.10">
    <property type="entry name" value="set domain protein methyltransferase, domain 1"/>
    <property type="match status" value="1"/>
</dbReference>
<evidence type="ECO:0008006" key="3">
    <source>
        <dbReference type="Google" id="ProtNLM"/>
    </source>
</evidence>
<name>A0A812V3Y4_SYMPI</name>
<dbReference type="OrthoDB" id="441812at2759"/>
<gene>
    <name evidence="1" type="ORF">SPIL2461_LOCUS16189</name>
</gene>
<dbReference type="AlphaFoldDB" id="A0A812V3Y4"/>
<evidence type="ECO:0000313" key="2">
    <source>
        <dbReference type="Proteomes" id="UP000649617"/>
    </source>
</evidence>
<feature type="non-terminal residue" evidence="1">
    <location>
        <position position="234"/>
    </location>
</feature>
<feature type="non-terminal residue" evidence="1">
    <location>
        <position position="1"/>
    </location>
</feature>
<dbReference type="InterPro" id="IPR046341">
    <property type="entry name" value="SET_dom_sf"/>
</dbReference>
<sequence>NANCEVVQHEDYIEVVTTCDVDPGEELLICYGHFSNSELLYNAGFTSWPNDFDCIVLDSADLQAAAAEVWRARGGQISGRSLEELESGFEVKLSAAAPLLGRGVPSRAVTLLAALMLPEERWQILLQNDEGLGGVHDLWAQNSEEASWLRSLVASCVLSALEDTVAPRYDATSLDFDCEALRHAETSLSGRSQASPLPTALLRRVNALRVRVSERQTLRRLSAALRSRIAPAGQ</sequence>
<dbReference type="SUPFAM" id="SSF82199">
    <property type="entry name" value="SET domain"/>
    <property type="match status" value="1"/>
</dbReference>
<keyword evidence="2" id="KW-1185">Reference proteome</keyword>
<proteinExistence type="predicted"/>
<reference evidence="1" key="1">
    <citation type="submission" date="2021-02" db="EMBL/GenBank/DDBJ databases">
        <authorList>
            <person name="Dougan E. K."/>
            <person name="Rhodes N."/>
            <person name="Thang M."/>
            <person name="Chan C."/>
        </authorList>
    </citation>
    <scope>NUCLEOTIDE SEQUENCE</scope>
</reference>
<dbReference type="Proteomes" id="UP000649617">
    <property type="component" value="Unassembled WGS sequence"/>
</dbReference>
<comment type="caution">
    <text evidence="1">The sequence shown here is derived from an EMBL/GenBank/DDBJ whole genome shotgun (WGS) entry which is preliminary data.</text>
</comment>
<protein>
    <recommendedName>
        <fullName evidence="3">SET domain-containing protein</fullName>
    </recommendedName>
</protein>
<accession>A0A812V3Y4</accession>